<feature type="compositionally biased region" description="Basic and acidic residues" evidence="1">
    <location>
        <begin position="315"/>
        <end position="327"/>
    </location>
</feature>
<organism evidence="2">
    <name type="scientific">Kwoniella pini CBS 10737</name>
    <dbReference type="NCBI Taxonomy" id="1296096"/>
    <lineage>
        <taxon>Eukaryota</taxon>
        <taxon>Fungi</taxon>
        <taxon>Dikarya</taxon>
        <taxon>Basidiomycota</taxon>
        <taxon>Agaricomycotina</taxon>
        <taxon>Tremellomycetes</taxon>
        <taxon>Tremellales</taxon>
        <taxon>Cryptococcaceae</taxon>
        <taxon>Kwoniella</taxon>
    </lineage>
</organism>
<feature type="region of interest" description="Disordered" evidence="1">
    <location>
        <begin position="509"/>
        <end position="548"/>
    </location>
</feature>
<feature type="compositionally biased region" description="Polar residues" evidence="1">
    <location>
        <begin position="737"/>
        <end position="753"/>
    </location>
</feature>
<feature type="compositionally biased region" description="Low complexity" evidence="1">
    <location>
        <begin position="764"/>
        <end position="780"/>
    </location>
</feature>
<feature type="compositionally biased region" description="Polar residues" evidence="1">
    <location>
        <begin position="526"/>
        <end position="548"/>
    </location>
</feature>
<reference evidence="2" key="1">
    <citation type="submission" date="2013-07" db="EMBL/GenBank/DDBJ databases">
        <title>The Genome Sequence of Cryptococcus pinus CBS10737.</title>
        <authorList>
            <consortium name="The Broad Institute Genome Sequencing Platform"/>
            <person name="Cuomo C."/>
            <person name="Litvintseva A."/>
            <person name="Chen Y."/>
            <person name="Heitman J."/>
            <person name="Sun S."/>
            <person name="Springer D."/>
            <person name="Dromer F."/>
            <person name="Young S.K."/>
            <person name="Zeng Q."/>
            <person name="Gargeya S."/>
            <person name="Fitzgerald M."/>
            <person name="Abouelleil A."/>
            <person name="Alvarado L."/>
            <person name="Berlin A.M."/>
            <person name="Chapman S.B."/>
            <person name="Dewar J."/>
            <person name="Goldberg J."/>
            <person name="Griggs A."/>
            <person name="Gujja S."/>
            <person name="Hansen M."/>
            <person name="Howarth C."/>
            <person name="Imamovic A."/>
            <person name="Larimer J."/>
            <person name="McCowan C."/>
            <person name="Murphy C."/>
            <person name="Pearson M."/>
            <person name="Priest M."/>
            <person name="Roberts A."/>
            <person name="Saif S."/>
            <person name="Shea T."/>
            <person name="Sykes S."/>
            <person name="Wortman J."/>
            <person name="Nusbaum C."/>
            <person name="Birren B."/>
        </authorList>
    </citation>
    <scope>NUCLEOTIDE SEQUENCE [LARGE SCALE GENOMIC DNA]</scope>
    <source>
        <strain evidence="2">CBS 10737</strain>
    </source>
</reference>
<sequence>MLLSPIRPPRQPISLIPSPSTSINPFDSPLSSSNLQLPIFLDTPHSSITPSTNTPSPSREVKTAYVAERTSADLIGVLNLLTPEKMSKIRGKTISPPLTPERSNFPNRSPTSPVIKTTTSPKITGPEWTIERETTGLKSPPRPPRPPTSPFDVEDDRVEEISEGQPYSLSAFNSARDTERNFTGPGQRRMDQSYWMWSDDTSSVAQSQADHPYIPYNHNRPPTNYTSTYASSESVPQDTDKSFLRMTRTTIFSDFSAPSTVPDIPDLSTLPIPFRRPSASNGMTILSAIPESGVAIEEEIVYSPTDPMDLNKLQGDNDEKADAERRSSTSTFGYKNPRSSIVATSRNNSYDNSTINPFHSPPSKIKSGLSHTPTRTRGRPLSMSSAAETTQSNSAYSGRALDDTAIAARKALGVFAPPKGKSMHKHQESEAEIQDHLKKQSERNERHIIPTDHTPELEPPIELDEDYEPGARRRTKNTSKLERMLGEGAENARVTMDMDRKALDGVLEHKCSSPSLPPPPRGHKASASTTLSPSQNRPFQSFGSHSRSQTVANIDSLLSTPTSSHAQSHLRSSSIDSLPSLHPSLSDSINTLSALLPPSPTKPRDEKRPTQSSLPGHKVNSYFAKKNQKIGTNAGSTYMTKNNDANWPKTPPSSGIGRRTPEWERDDVVPQRIKSYTSPDPSAQSALNRSRSTLADRAKAALGLNSGRELANGSDSTAFGRDDLKVYVQRSLQEAHTISRGNSFNKSTQNGINRSPDDQHKTQADSPTTPTTATTMNSTNWPLSEKDEEESIRKNRRQQLTKLHRLFGAPIPPELLNPNNPTAPSYSPPSHQTTHFVRSPSPSQQSYMSFEETPTPSKWSSMLKVPLSSSSFRKKASSTDPLNVTDNASFIDLGDTNKGLSKEEKSLARKREAKLEQVLGDKLPADYIYRSSSTSVSPLSSPIPPLPRTPLSPAFKFDTRSKSTSTGISRSSAYET</sequence>
<feature type="region of interest" description="Disordered" evidence="1">
    <location>
        <begin position="737"/>
        <end position="794"/>
    </location>
</feature>
<dbReference type="RefSeq" id="XP_019011582.1">
    <property type="nucleotide sequence ID" value="XM_019155428.1"/>
</dbReference>
<keyword evidence="4" id="KW-1185">Reference proteome</keyword>
<feature type="compositionally biased region" description="Low complexity" evidence="1">
    <location>
        <begin position="962"/>
        <end position="976"/>
    </location>
</feature>
<gene>
    <name evidence="2" type="ORF">I206_03684</name>
    <name evidence="3" type="ORF">I206_105410</name>
</gene>
<evidence type="ECO:0000256" key="1">
    <source>
        <dbReference type="SAM" id="MobiDB-lite"/>
    </source>
</evidence>
<feature type="compositionally biased region" description="Polar residues" evidence="1">
    <location>
        <begin position="629"/>
        <end position="645"/>
    </location>
</feature>
<dbReference type="EMBL" id="KI894010">
    <property type="protein sequence ID" value="OCF50363.1"/>
    <property type="molecule type" value="Genomic_DNA"/>
</dbReference>
<feature type="compositionally biased region" description="Polar residues" evidence="1">
    <location>
        <begin position="382"/>
        <end position="396"/>
    </location>
</feature>
<dbReference type="OrthoDB" id="2564619at2759"/>
<evidence type="ECO:0000313" key="2">
    <source>
        <dbReference type="EMBL" id="OCF50363.1"/>
    </source>
</evidence>
<feature type="region of interest" description="Disordered" evidence="1">
    <location>
        <begin position="809"/>
        <end position="861"/>
    </location>
</feature>
<dbReference type="AlphaFoldDB" id="A0A1B9I4D7"/>
<feature type="region of interest" description="Disordered" evidence="1">
    <location>
        <begin position="932"/>
        <end position="976"/>
    </location>
</feature>
<evidence type="ECO:0000313" key="4">
    <source>
        <dbReference type="Proteomes" id="UP000094020"/>
    </source>
</evidence>
<dbReference type="KEGG" id="kpin:30172053"/>
<feature type="compositionally biased region" description="Polar residues" evidence="1">
    <location>
        <begin position="101"/>
        <end position="122"/>
    </location>
</feature>
<feature type="compositionally biased region" description="Polar residues" evidence="1">
    <location>
        <begin position="828"/>
        <end position="859"/>
    </location>
</feature>
<feature type="compositionally biased region" description="Polar residues" evidence="1">
    <location>
        <begin position="328"/>
        <end position="357"/>
    </location>
</feature>
<evidence type="ECO:0000313" key="3">
    <source>
        <dbReference type="EMBL" id="WWC71454.1"/>
    </source>
</evidence>
<proteinExistence type="predicted"/>
<dbReference type="EMBL" id="CP144525">
    <property type="protein sequence ID" value="WWC71454.1"/>
    <property type="molecule type" value="Genomic_DNA"/>
</dbReference>
<feature type="compositionally biased region" description="Pro residues" evidence="1">
    <location>
        <begin position="140"/>
        <end position="149"/>
    </location>
</feature>
<feature type="region of interest" description="Disordered" evidence="1">
    <location>
        <begin position="305"/>
        <end position="396"/>
    </location>
</feature>
<name>A0A1B9I4D7_9TREE</name>
<reference evidence="3" key="2">
    <citation type="submission" date="2013-07" db="EMBL/GenBank/DDBJ databases">
        <authorList>
            <consortium name="The Broad Institute Genome Sequencing Platform"/>
            <person name="Cuomo C."/>
            <person name="Litvintseva A."/>
            <person name="Chen Y."/>
            <person name="Heitman J."/>
            <person name="Sun S."/>
            <person name="Springer D."/>
            <person name="Dromer F."/>
            <person name="Young S.K."/>
            <person name="Zeng Q."/>
            <person name="Gargeya S."/>
            <person name="Fitzgerald M."/>
            <person name="Abouelleil A."/>
            <person name="Alvarado L."/>
            <person name="Berlin A.M."/>
            <person name="Chapman S.B."/>
            <person name="Dewar J."/>
            <person name="Goldberg J."/>
            <person name="Griggs A."/>
            <person name="Gujja S."/>
            <person name="Hansen M."/>
            <person name="Howarth C."/>
            <person name="Imamovic A."/>
            <person name="Larimer J."/>
            <person name="McCowan C."/>
            <person name="Murphy C."/>
            <person name="Pearson M."/>
            <person name="Priest M."/>
            <person name="Roberts A."/>
            <person name="Saif S."/>
            <person name="Shea T."/>
            <person name="Sykes S."/>
            <person name="Wortman J."/>
            <person name="Nusbaum C."/>
            <person name="Birren B."/>
        </authorList>
    </citation>
    <scope>NUCLEOTIDE SEQUENCE</scope>
    <source>
        <strain evidence="3">CBS 10737</strain>
    </source>
</reference>
<feature type="region of interest" description="Disordered" evidence="1">
    <location>
        <begin position="90"/>
        <end position="153"/>
    </location>
</feature>
<feature type="region of interest" description="Disordered" evidence="1">
    <location>
        <begin position="1"/>
        <end position="20"/>
    </location>
</feature>
<feature type="compositionally biased region" description="Pro residues" evidence="1">
    <location>
        <begin position="1"/>
        <end position="11"/>
    </location>
</feature>
<reference evidence="2" key="3">
    <citation type="submission" date="2016-07" db="EMBL/GenBank/DDBJ databases">
        <title>Evolution of pathogenesis and genome organization in the Tremellales.</title>
        <authorList>
            <person name="Cuomo C."/>
            <person name="Litvintseva A."/>
            <person name="Heitman J."/>
            <person name="Chen Y."/>
            <person name="Sun S."/>
            <person name="Springer D."/>
            <person name="Dromer F."/>
            <person name="Young S."/>
            <person name="Zeng Q."/>
            <person name="Chapman S."/>
            <person name="Gujja S."/>
            <person name="Saif S."/>
            <person name="Birren B."/>
        </authorList>
    </citation>
    <scope>NUCLEOTIDE SEQUENCE</scope>
    <source>
        <strain evidence="2">CBS 10737</strain>
    </source>
</reference>
<feature type="region of interest" description="Disordered" evidence="1">
    <location>
        <begin position="589"/>
        <end position="667"/>
    </location>
</feature>
<accession>A0A1B9I4D7</accession>
<dbReference type="Proteomes" id="UP000094020">
    <property type="component" value="Chromosome 7"/>
</dbReference>
<feature type="compositionally biased region" description="Pro residues" evidence="1">
    <location>
        <begin position="941"/>
        <end position="950"/>
    </location>
</feature>
<protein>
    <submittedName>
        <fullName evidence="2">Uncharacterized protein</fullName>
    </submittedName>
</protein>
<reference evidence="3" key="4">
    <citation type="submission" date="2024-02" db="EMBL/GenBank/DDBJ databases">
        <title>Comparative genomics of Cryptococcus and Kwoniella reveals pathogenesis evolution and contrasting modes of karyotype evolution via chromosome fusion or intercentromeric recombination.</title>
        <authorList>
            <person name="Coelho M.A."/>
            <person name="David-Palma M."/>
            <person name="Shea T."/>
            <person name="Bowers K."/>
            <person name="McGinley-Smith S."/>
            <person name="Mohammad A.W."/>
            <person name="Gnirke A."/>
            <person name="Yurkov A.M."/>
            <person name="Nowrousian M."/>
            <person name="Sun S."/>
            <person name="Cuomo C.A."/>
            <person name="Heitman J."/>
        </authorList>
    </citation>
    <scope>NUCLEOTIDE SEQUENCE</scope>
    <source>
        <strain evidence="3">CBS 10737</strain>
    </source>
</reference>
<dbReference type="GeneID" id="30172053"/>